<dbReference type="GO" id="GO:0005737">
    <property type="term" value="C:cytoplasm"/>
    <property type="evidence" value="ECO:0007669"/>
    <property type="project" value="InterPro"/>
</dbReference>
<feature type="domain" description="Programmed cell death protein 2 C-terminal" evidence="1">
    <location>
        <begin position="248"/>
        <end position="355"/>
    </location>
</feature>
<reference evidence="3" key="1">
    <citation type="journal article" date="2010" name="Nature">
        <title>The Amphimedon queenslandica genome and the evolution of animal complexity.</title>
        <authorList>
            <person name="Srivastava M."/>
            <person name="Simakov O."/>
            <person name="Chapman J."/>
            <person name="Fahey B."/>
            <person name="Gauthier M.E."/>
            <person name="Mitros T."/>
            <person name="Richards G.S."/>
            <person name="Conaco C."/>
            <person name="Dacre M."/>
            <person name="Hellsten U."/>
            <person name="Larroux C."/>
            <person name="Putnam N.H."/>
            <person name="Stanke M."/>
            <person name="Adamska M."/>
            <person name="Darling A."/>
            <person name="Degnan S.M."/>
            <person name="Oakley T.H."/>
            <person name="Plachetzki D.C."/>
            <person name="Zhai Y."/>
            <person name="Adamski M."/>
            <person name="Calcino A."/>
            <person name="Cummins S.F."/>
            <person name="Goodstein D.M."/>
            <person name="Harris C."/>
            <person name="Jackson D.J."/>
            <person name="Leys S.P."/>
            <person name="Shu S."/>
            <person name="Woodcroft B.J."/>
            <person name="Vervoort M."/>
            <person name="Kosik K.S."/>
            <person name="Manning G."/>
            <person name="Degnan B.M."/>
            <person name="Rokhsar D.S."/>
        </authorList>
    </citation>
    <scope>NUCLEOTIDE SEQUENCE [LARGE SCALE GENOMIC DNA]</scope>
</reference>
<evidence type="ECO:0000313" key="3">
    <source>
        <dbReference type="Proteomes" id="UP000007879"/>
    </source>
</evidence>
<dbReference type="eggNOG" id="KOG2061">
    <property type="taxonomic scope" value="Eukaryota"/>
</dbReference>
<accession>A0A1X7VBR2</accession>
<dbReference type="Pfam" id="PF04194">
    <property type="entry name" value="PDCD2_C"/>
    <property type="match status" value="1"/>
</dbReference>
<evidence type="ECO:0000313" key="2">
    <source>
        <dbReference type="EnsemblMetazoa" id="Aqu2.1.37735_001"/>
    </source>
</evidence>
<dbReference type="EnsemblMetazoa" id="XM_011404195.2">
    <property type="protein sequence ID" value="XP_011402497.1"/>
    <property type="gene ID" value="LOC105311948"/>
</dbReference>
<dbReference type="InParanoid" id="A0A1X7VBR2"/>
<dbReference type="EnsemblMetazoa" id="Aqu2.1.37735_001">
    <property type="protein sequence ID" value="Aqu2.1.37735_001"/>
    <property type="gene ID" value="Aqu2.1.37735"/>
</dbReference>
<dbReference type="InterPro" id="IPR007320">
    <property type="entry name" value="PDCD2_C"/>
</dbReference>
<name>A0A1X7VBR2_AMPQE</name>
<dbReference type="FunCoup" id="A0A1X7VBR2">
    <property type="interactions" value="550"/>
</dbReference>
<dbReference type="PANTHER" id="PTHR46421">
    <property type="entry name" value="PROGRAMMED CELL DEATH PROTEIN 2-LIKE"/>
    <property type="match status" value="1"/>
</dbReference>
<keyword evidence="3" id="KW-1185">Reference proteome</keyword>
<dbReference type="GO" id="GO:0006915">
    <property type="term" value="P:apoptotic process"/>
    <property type="evidence" value="ECO:0007669"/>
    <property type="project" value="TreeGrafter"/>
</dbReference>
<dbReference type="AlphaFoldDB" id="A0A1X7VBR2"/>
<dbReference type="OMA" id="MPGPWAD"/>
<organism evidence="2">
    <name type="scientific">Amphimedon queenslandica</name>
    <name type="common">Sponge</name>
    <dbReference type="NCBI Taxonomy" id="400682"/>
    <lineage>
        <taxon>Eukaryota</taxon>
        <taxon>Metazoa</taxon>
        <taxon>Porifera</taxon>
        <taxon>Demospongiae</taxon>
        <taxon>Heteroscleromorpha</taxon>
        <taxon>Haplosclerida</taxon>
        <taxon>Niphatidae</taxon>
        <taxon>Amphimedon</taxon>
    </lineage>
</organism>
<dbReference type="Proteomes" id="UP000007879">
    <property type="component" value="Unassembled WGS sequence"/>
</dbReference>
<proteinExistence type="predicted"/>
<sequence>MATPHSPLLLAVSDGHCSSPSLSPFENKLGGFPDFFPEVVLSVPPSCSSCNGFMLHLLQAYCPLEGSPYHRLLHIFCCSQPSCWSHKSGWLVLRSQKRDTPSQLEAGEGPPVNTSIGYEWCDDAHDWGTETNEELLHGTLPLSSDISTVTDSFDQLNISGADQINTVSVNTTTNPYYHSNGDSLCYPSYYISVLPVSELIINEVSSSDSREIELMEAYYKENPQWQEERGEGGGGGEGYERVTDVHRRFLKFKEEMTKCPQQLVRYQRGGQPLSLQDINEIPSCNHCGGPLVFELQLLPQIIYLLQEDLKFQDHVQGALRLPVVEYGTVLVFTCSSSCWKEGKNGFQTECTVIQQVDEEHMHY</sequence>
<protein>
    <recommendedName>
        <fullName evidence="1">Programmed cell death protein 2 C-terminal domain-containing protein</fullName>
    </recommendedName>
</protein>
<dbReference type="STRING" id="400682.A0A1X7VBR2"/>
<dbReference type="OrthoDB" id="366284at2759"/>
<dbReference type="InterPro" id="IPR052815">
    <property type="entry name" value="PDCD2-like_regulator"/>
</dbReference>
<evidence type="ECO:0000259" key="1">
    <source>
        <dbReference type="Pfam" id="PF04194"/>
    </source>
</evidence>
<dbReference type="PANTHER" id="PTHR46421:SF1">
    <property type="entry name" value="PROGRAMMED CELL DEATH PROTEIN 2-LIKE"/>
    <property type="match status" value="1"/>
</dbReference>
<dbReference type="KEGG" id="aqu:105311948"/>
<reference evidence="2" key="2">
    <citation type="submission" date="2017-05" db="UniProtKB">
        <authorList>
            <consortium name="EnsemblMetazoa"/>
        </authorList>
    </citation>
    <scope>IDENTIFICATION</scope>
</reference>
<gene>
    <name evidence="2" type="primary">105311948</name>
</gene>